<reference evidence="2 3" key="1">
    <citation type="journal article" date="2016" name="Nat. Commun.">
        <title>Thousands of microbial genomes shed light on interconnected biogeochemical processes in an aquifer system.</title>
        <authorList>
            <person name="Anantharaman K."/>
            <person name="Brown C.T."/>
            <person name="Hug L.A."/>
            <person name="Sharon I."/>
            <person name="Castelle C.J."/>
            <person name="Probst A.J."/>
            <person name="Thomas B.C."/>
            <person name="Singh A."/>
            <person name="Wilkins M.J."/>
            <person name="Karaoz U."/>
            <person name="Brodie E.L."/>
            <person name="Williams K.H."/>
            <person name="Hubbard S.S."/>
            <person name="Banfield J.F."/>
        </authorList>
    </citation>
    <scope>NUCLEOTIDE SEQUENCE [LARGE SCALE GENOMIC DNA]</scope>
</reference>
<evidence type="ECO:0000256" key="1">
    <source>
        <dbReference type="SAM" id="MobiDB-lite"/>
    </source>
</evidence>
<accession>A0A1G2KNL4</accession>
<proteinExistence type="predicted"/>
<name>A0A1G2KNL4_9BACT</name>
<protein>
    <submittedName>
        <fullName evidence="2">Uncharacterized protein</fullName>
    </submittedName>
</protein>
<gene>
    <name evidence="2" type="ORF">A3C07_05260</name>
</gene>
<sequence length="90" mass="9884">MLSVLKNLNGVYHFAEQKAKIVHYKTQKNGDCGRRFGLPVLCLPACLPVRNTQTGNAQAGGSTQTGLEEPHLGREKGRTLRSNRIVINVL</sequence>
<organism evidence="2 3">
    <name type="scientific">Candidatus Sungbacteria bacterium RIFCSPHIGHO2_02_FULL_47_11</name>
    <dbReference type="NCBI Taxonomy" id="1802270"/>
    <lineage>
        <taxon>Bacteria</taxon>
        <taxon>Candidatus Sungiibacteriota</taxon>
    </lineage>
</organism>
<dbReference type="Proteomes" id="UP000179023">
    <property type="component" value="Unassembled WGS sequence"/>
</dbReference>
<comment type="caution">
    <text evidence="2">The sequence shown here is derived from an EMBL/GenBank/DDBJ whole genome shotgun (WGS) entry which is preliminary data.</text>
</comment>
<feature type="region of interest" description="Disordered" evidence="1">
    <location>
        <begin position="54"/>
        <end position="75"/>
    </location>
</feature>
<evidence type="ECO:0000313" key="3">
    <source>
        <dbReference type="Proteomes" id="UP000179023"/>
    </source>
</evidence>
<dbReference type="AlphaFoldDB" id="A0A1G2KNL4"/>
<dbReference type="EMBL" id="MHQI01000028">
    <property type="protein sequence ID" value="OHA00061.1"/>
    <property type="molecule type" value="Genomic_DNA"/>
</dbReference>
<evidence type="ECO:0000313" key="2">
    <source>
        <dbReference type="EMBL" id="OHA00061.1"/>
    </source>
</evidence>
<feature type="compositionally biased region" description="Polar residues" evidence="1">
    <location>
        <begin position="54"/>
        <end position="66"/>
    </location>
</feature>